<protein>
    <submittedName>
        <fullName evidence="1">Uncharacterized protein</fullName>
    </submittedName>
</protein>
<evidence type="ECO:0000313" key="1">
    <source>
        <dbReference type="EMBL" id="RHY17820.1"/>
    </source>
</evidence>
<accession>A0A397BG12</accession>
<gene>
    <name evidence="1" type="ORF">DYB25_007359</name>
</gene>
<evidence type="ECO:0000313" key="2">
    <source>
        <dbReference type="Proteomes" id="UP000266239"/>
    </source>
</evidence>
<reference evidence="1 2" key="1">
    <citation type="submission" date="2018-08" db="EMBL/GenBank/DDBJ databases">
        <title>Aphanomyces genome sequencing and annotation.</title>
        <authorList>
            <person name="Minardi D."/>
            <person name="Oidtmann B."/>
            <person name="Van Der Giezen M."/>
            <person name="Studholme D.J."/>
        </authorList>
    </citation>
    <scope>NUCLEOTIDE SEQUENCE [LARGE SCALE GENOMIC DNA]</scope>
    <source>
        <strain evidence="1 2">Yx</strain>
    </source>
</reference>
<sequence length="130" mass="13521">MVRDLQWVNPTIVAVAVGKDIQLVQVGATAGVDSAATTAACFVGAPITMAHSNAIREMAVPPLGGGRDGCILSGGSYTTNPLVLVVEVIASLGFDETVCVTDLEKHDVLLKFDARNVVSSVRWMPGEGLV</sequence>
<proteinExistence type="predicted"/>
<dbReference type="VEuPathDB" id="FungiDB:H257_13643"/>
<comment type="caution">
    <text evidence="1">The sequence shown here is derived from an EMBL/GenBank/DDBJ whole genome shotgun (WGS) entry which is preliminary data.</text>
</comment>
<dbReference type="Proteomes" id="UP000266239">
    <property type="component" value="Unassembled WGS sequence"/>
</dbReference>
<dbReference type="EMBL" id="QUTA01004936">
    <property type="protein sequence ID" value="RHY17820.1"/>
    <property type="molecule type" value="Genomic_DNA"/>
</dbReference>
<organism evidence="1 2">
    <name type="scientific">Aphanomyces astaci</name>
    <name type="common">Crayfish plague agent</name>
    <dbReference type="NCBI Taxonomy" id="112090"/>
    <lineage>
        <taxon>Eukaryota</taxon>
        <taxon>Sar</taxon>
        <taxon>Stramenopiles</taxon>
        <taxon>Oomycota</taxon>
        <taxon>Saprolegniomycetes</taxon>
        <taxon>Saprolegniales</taxon>
        <taxon>Verrucalvaceae</taxon>
        <taxon>Aphanomyces</taxon>
    </lineage>
</organism>
<name>A0A397BG12_APHAT</name>
<dbReference type="AlphaFoldDB" id="A0A397BG12"/>